<dbReference type="EMBL" id="LNZA01000001">
    <property type="protein sequence ID" value="KTD72642.1"/>
    <property type="molecule type" value="Genomic_DNA"/>
</dbReference>
<name>A0A0W0ZU66_9GAMM</name>
<dbReference type="AlphaFoldDB" id="A0A0W0ZU66"/>
<accession>A0A0W0ZU66</accession>
<evidence type="ECO:0000313" key="2">
    <source>
        <dbReference type="Proteomes" id="UP000054693"/>
    </source>
</evidence>
<dbReference type="Proteomes" id="UP000054693">
    <property type="component" value="Unassembled WGS sequence"/>
</dbReference>
<sequence length="89" mass="10270">MSVEDFIIAVYCLVDDVMKELLKDKNLRQRGFNPALTDSEMITMELVAEYQRIDTDKGAWEYFCNHWHGLFPNLGSRANFASMQQTCGT</sequence>
<evidence type="ECO:0000313" key="1">
    <source>
        <dbReference type="EMBL" id="KTD72642.1"/>
    </source>
</evidence>
<gene>
    <name evidence="1" type="ORF">Ltuc_0489</name>
</gene>
<reference evidence="1 2" key="1">
    <citation type="submission" date="2015-11" db="EMBL/GenBank/DDBJ databases">
        <title>Genomic analysis of 38 Legionella species identifies large and diverse effector repertoires.</title>
        <authorList>
            <person name="Burstein D."/>
            <person name="Amaro F."/>
            <person name="Zusman T."/>
            <person name="Lifshitz Z."/>
            <person name="Cohen O."/>
            <person name="Gilbert J.A."/>
            <person name="Pupko T."/>
            <person name="Shuman H.A."/>
            <person name="Segal G."/>
        </authorList>
    </citation>
    <scope>NUCLEOTIDE SEQUENCE [LARGE SCALE GENOMIC DNA]</scope>
    <source>
        <strain evidence="1 2">ATCC 49180</strain>
    </source>
</reference>
<organism evidence="1 2">
    <name type="scientific">Legionella tucsonensis</name>
    <dbReference type="NCBI Taxonomy" id="40335"/>
    <lineage>
        <taxon>Bacteria</taxon>
        <taxon>Pseudomonadati</taxon>
        <taxon>Pseudomonadota</taxon>
        <taxon>Gammaproteobacteria</taxon>
        <taxon>Legionellales</taxon>
        <taxon>Legionellaceae</taxon>
        <taxon>Legionella</taxon>
    </lineage>
</organism>
<comment type="caution">
    <text evidence="1">The sequence shown here is derived from an EMBL/GenBank/DDBJ whole genome shotgun (WGS) entry which is preliminary data.</text>
</comment>
<proteinExistence type="predicted"/>
<dbReference type="STRING" id="40335.Ltuc_0489"/>
<keyword evidence="2" id="KW-1185">Reference proteome</keyword>
<dbReference type="PATRIC" id="fig|40335.7.peg.509"/>
<protein>
    <submittedName>
        <fullName evidence="1">Transposase (DDE domain)</fullName>
    </submittedName>
</protein>